<keyword evidence="17" id="KW-0411">Iron-sulfur</keyword>
<evidence type="ECO:0000256" key="7">
    <source>
        <dbReference type="ARBA" id="ARBA00022705"/>
    </source>
</evidence>
<dbReference type="GO" id="GO:0005634">
    <property type="term" value="C:nucleus"/>
    <property type="evidence" value="ECO:0007669"/>
    <property type="project" value="UniProtKB-SubCell"/>
</dbReference>
<evidence type="ECO:0000256" key="23">
    <source>
        <dbReference type="SAM" id="MobiDB-lite"/>
    </source>
</evidence>
<keyword evidence="18" id="KW-0238">DNA-binding</keyword>
<dbReference type="GO" id="GO:0003677">
    <property type="term" value="F:DNA binding"/>
    <property type="evidence" value="ECO:0007669"/>
    <property type="project" value="UniProtKB-KW"/>
</dbReference>
<feature type="compositionally biased region" description="Low complexity" evidence="23">
    <location>
        <begin position="80"/>
        <end position="118"/>
    </location>
</feature>
<dbReference type="PANTHER" id="PTHR43788:SF8">
    <property type="entry name" value="DNA-BINDING PROTEIN SMUBP-2"/>
    <property type="match status" value="1"/>
</dbReference>
<dbReference type="SUPFAM" id="SSF52540">
    <property type="entry name" value="P-loop containing nucleoside triphosphate hydrolases"/>
    <property type="match status" value="1"/>
</dbReference>
<feature type="compositionally biased region" description="Polar residues" evidence="23">
    <location>
        <begin position="262"/>
        <end position="279"/>
    </location>
</feature>
<comment type="catalytic activity">
    <reaction evidence="22">
        <text>ATP + H2O = ADP + phosphate + H(+)</text>
        <dbReference type="Rhea" id="RHEA:13065"/>
        <dbReference type="ChEBI" id="CHEBI:15377"/>
        <dbReference type="ChEBI" id="CHEBI:15378"/>
        <dbReference type="ChEBI" id="CHEBI:30616"/>
        <dbReference type="ChEBI" id="CHEBI:43474"/>
        <dbReference type="ChEBI" id="CHEBI:456216"/>
        <dbReference type="EC" id="3.6.4.12"/>
    </reaction>
</comment>
<dbReference type="GO" id="GO:0017116">
    <property type="term" value="F:single-stranded DNA helicase activity"/>
    <property type="evidence" value="ECO:0007669"/>
    <property type="project" value="InterPro"/>
</dbReference>
<name>A0A9P6U2Y8_9FUNG</name>
<evidence type="ECO:0000259" key="25">
    <source>
        <dbReference type="Pfam" id="PF13086"/>
    </source>
</evidence>
<keyword evidence="16" id="KW-0408">Iron</keyword>
<evidence type="ECO:0000256" key="16">
    <source>
        <dbReference type="ARBA" id="ARBA00023004"/>
    </source>
</evidence>
<dbReference type="PROSITE" id="PS51257">
    <property type="entry name" value="PROKAR_LIPOPROTEIN"/>
    <property type="match status" value="1"/>
</dbReference>
<comment type="subcellular location">
    <subcellularLocation>
        <location evidence="2">Nucleus</location>
    </subcellularLocation>
</comment>
<protein>
    <recommendedName>
        <fullName evidence="5">DNA replication ATP-dependent helicase/nuclease DNA2</fullName>
        <ecNumber evidence="4">3.6.4.12</ecNumber>
    </recommendedName>
</protein>
<dbReference type="CDD" id="cd18808">
    <property type="entry name" value="SF1_C_Upf1"/>
    <property type="match status" value="1"/>
</dbReference>
<dbReference type="GO" id="GO:0005524">
    <property type="term" value="F:ATP binding"/>
    <property type="evidence" value="ECO:0007669"/>
    <property type="project" value="UniProtKB-KW"/>
</dbReference>
<feature type="compositionally biased region" description="Polar residues" evidence="23">
    <location>
        <begin position="410"/>
        <end position="421"/>
    </location>
</feature>
<evidence type="ECO:0000256" key="8">
    <source>
        <dbReference type="ARBA" id="ARBA00022722"/>
    </source>
</evidence>
<feature type="domain" description="DNA2/NAM7 helicase helicase" evidence="25">
    <location>
        <begin position="1411"/>
        <end position="1479"/>
    </location>
</feature>
<reference evidence="27" key="1">
    <citation type="journal article" date="2020" name="Fungal Divers.">
        <title>Resolving the Mortierellaceae phylogeny through synthesis of multi-gene phylogenetics and phylogenomics.</title>
        <authorList>
            <person name="Vandepol N."/>
            <person name="Liber J."/>
            <person name="Desiro A."/>
            <person name="Na H."/>
            <person name="Kennedy M."/>
            <person name="Barry K."/>
            <person name="Grigoriev I.V."/>
            <person name="Miller A.N."/>
            <person name="O'Donnell K."/>
            <person name="Stajich J.E."/>
            <person name="Bonito G."/>
        </authorList>
    </citation>
    <scope>NUCLEOTIDE SEQUENCE</scope>
    <source>
        <strain evidence="27">KOD948</strain>
    </source>
</reference>
<evidence type="ECO:0000256" key="3">
    <source>
        <dbReference type="ARBA" id="ARBA00007913"/>
    </source>
</evidence>
<evidence type="ECO:0000256" key="5">
    <source>
        <dbReference type="ARBA" id="ARBA00021516"/>
    </source>
</evidence>
<keyword evidence="12" id="KW-0227">DNA damage</keyword>
<evidence type="ECO:0000256" key="6">
    <source>
        <dbReference type="ARBA" id="ARBA00022485"/>
    </source>
</evidence>
<dbReference type="FunFam" id="3.40.50.300:FF:000789">
    <property type="entry name" value="DNA replication ATP-dependent helicase/nuclease DNA2"/>
    <property type="match status" value="1"/>
</dbReference>
<evidence type="ECO:0000256" key="18">
    <source>
        <dbReference type="ARBA" id="ARBA00023125"/>
    </source>
</evidence>
<comment type="cofactor">
    <cofactor evidence="1">
        <name>[4Fe-4S] cluster</name>
        <dbReference type="ChEBI" id="CHEBI:49883"/>
    </cofactor>
</comment>
<dbReference type="GO" id="GO:0043139">
    <property type="term" value="F:5'-3' DNA helicase activity"/>
    <property type="evidence" value="ECO:0007669"/>
    <property type="project" value="TreeGrafter"/>
</dbReference>
<feature type="compositionally biased region" description="Basic and acidic residues" evidence="23">
    <location>
        <begin position="181"/>
        <end position="190"/>
    </location>
</feature>
<keyword evidence="7" id="KW-0235">DNA replication</keyword>
<keyword evidence="8" id="KW-0540">Nuclease</keyword>
<dbReference type="Pfam" id="PF13086">
    <property type="entry name" value="AAA_11"/>
    <property type="match status" value="2"/>
</dbReference>
<keyword evidence="9" id="KW-0479">Metal-binding</keyword>
<keyword evidence="10" id="KW-0547">Nucleotide-binding</keyword>
<feature type="domain" description="DNA2/NAM7 helicase helicase" evidence="25">
    <location>
        <begin position="1311"/>
        <end position="1396"/>
    </location>
</feature>
<keyword evidence="15" id="KW-0067">ATP-binding</keyword>
<feature type="compositionally biased region" description="Polar residues" evidence="23">
    <location>
        <begin position="28"/>
        <end position="58"/>
    </location>
</feature>
<feature type="compositionally biased region" description="Acidic residues" evidence="23">
    <location>
        <begin position="385"/>
        <end position="396"/>
    </location>
</feature>
<keyword evidence="13" id="KW-0378">Hydrolase</keyword>
<evidence type="ECO:0000313" key="28">
    <source>
        <dbReference type="Proteomes" id="UP000726737"/>
    </source>
</evidence>
<dbReference type="CDD" id="cd22318">
    <property type="entry name" value="DNA2_N-like"/>
    <property type="match status" value="1"/>
</dbReference>
<feature type="compositionally biased region" description="Basic residues" evidence="23">
    <location>
        <begin position="281"/>
        <end position="297"/>
    </location>
</feature>
<gene>
    <name evidence="27" type="primary">DNA2</name>
    <name evidence="27" type="ORF">BG011_004004</name>
</gene>
<keyword evidence="11" id="KW-0255">Endonuclease</keyword>
<feature type="compositionally biased region" description="Basic residues" evidence="23">
    <location>
        <begin position="140"/>
        <end position="150"/>
    </location>
</feature>
<organism evidence="27 28">
    <name type="scientific">Mortierella polycephala</name>
    <dbReference type="NCBI Taxonomy" id="41804"/>
    <lineage>
        <taxon>Eukaryota</taxon>
        <taxon>Fungi</taxon>
        <taxon>Fungi incertae sedis</taxon>
        <taxon>Mucoromycota</taxon>
        <taxon>Mortierellomycotina</taxon>
        <taxon>Mortierellomycetes</taxon>
        <taxon>Mortierellales</taxon>
        <taxon>Mortierellaceae</taxon>
        <taxon>Mortierella</taxon>
    </lineage>
</organism>
<sequence length="1824" mass="201912">MPNLPKRKATAPAGGSSTQGSSSCSTGRPTTKKSTSSKPHGTASSATIGQGGQTSLNAFLTKVRPHDADTKGTPSQSTFPSNSSKPSATAASSATSSTVASAAPSITSIASTSRISGSLKAPRRIIIDDDEDDMSIPVRVKAKGVARPLRRPLSDISTYVAPVRKQQSEVSKDSIPLSIRRPKEENRDKSTSLSRRPRTSDDTLPFEQRMPVSPPDSPALSAIVKQLEESEQEISAMNQRLQGSSPLEAGSEAGTSSSSTSHIATTPPKSTKSHANITPQRPKRRHSPVRTPTRKSRSSVVPLESLGLSPEDSVFWARTPPSETWKKLRSMNTGRSHEEEVASIVGRLYETSSAGTSLKTMSRKPKDHIRDMLDIIRGSTTGSEPEQDGDDDDDFDRWDPSSPTKELVNRQRNSAALQHSSLSRHHSAQELRMNTRKRRRGVRTTPNFSPLNSDQAGSPSKCREDVLKMIEQIQANMTGPSMPKPMATEQSSQSRRIIMDEEDNTQISLGTTALHHTPPPKTANKQMTPVKNHAAQASPGEFDDFLSDLDMDDNDYQELTQFELSSTSMSSAVSNTTALPSCSFSSAASSSDKSLSGVRKGFSSLDVDTSFEGSVVDTHGHKGNTLDVVEELSQELNSGSLSDDFNDIGDLGDDFNFENEHDIKPSIAPHIQTEKYARYCVNEVKENVIDPRWSDLCKVLMVQGNKGDYARIILRQSWAQTIVAPGDKVHIISANVYPGTMPDFMLEDAQGFIIVKPDYLIQTSVLAESFRCIRKPIIDIRARKTDEATAPLVHGTMLHELFQGSLFANDFSTASLQSKIEDVIAAHVNDLYLINETNDSAREVISQYISSCQDWARRYLRASPSTDGTIVDAMGQTASGESSLLCVNKILDIEENIWSPMFGLKGKIDASIQVVVKTDRKKPGSDDCESKTLTVPFELKTGKKSNVVSHRAQTMLYTLLMTDRYDVNVNWGLLFYLKTGEFIRVPALHDEIRTILMQRNEIAIYEEAKLTLPPMIQRTDTCSYCFSFSSCTVLHKLLEDGTAETAGLGMMFEERTDHLNDTHAAFLKKWNRLLALEQGDVAKFQSQIWSMLSADRQAAGNCFNNLVMVEESGADAIAHNDTDFSTSGRFASHRYRFRLGASMSLVSQQTLSQTIRGGNSFLSSNITVGDPIVVSSDSQHYALAIGTVIDLSPSEIIVGLDRPLSGPPMRLLGYDQERNQSFRGLIDIEELPLPIVQRDAANYHAHLKRNNVTFRIDKDEMMAGLARTRNNLVQLFRADADGGDFKRRHLIVDLEKPKFDPLQDLEGDHQNLNEDQKQAISTVLAARDYALILGMPGTGKTTTIAQIIHTLAARGKTVLLTSYTHSAVDNVLLKLGTDLNIIRLGNRDKVHRDIQNRVPDFTQAPLNTVEAIQKFYDGCQVVGTTCLGVGDPLFTRKVFDYCIVDEASQITLPACLGPIRYADVFVLVGDHNQLPPLVKNVEAKKDGLDLSLFKMLSDQYPEAVVSLTHQYRMNKDIMLLCNTLVYENRLKCASDDVANKVLKIPDMKRFRQYAHPEYESNPFAQDNDSSMELSQMCHGHSAANPCWLEQALDPRRSVIFIDTDNVPAHEVQVGNSTQNPTEALLVRQLTEALIQSGVAENDIGVISVLRAQLKVLSRYLRPWPLLDIHTVDRYQGKDKECVIVSLVRSNAEQHVGELLKDWRRINVAFTRAKTKLVVFGSRQTLQGSPIFERFLKLTEQQDWVLRITPGSQHQHPALSRSPLQPRQKNVRRTMLLERLLGECGENSDKENALDRHQQQIKINGVSLPKDQPARSNIVFQGNLA</sequence>
<feature type="compositionally biased region" description="Polar residues" evidence="23">
    <location>
        <begin position="444"/>
        <end position="458"/>
    </location>
</feature>
<evidence type="ECO:0000313" key="27">
    <source>
        <dbReference type="EMBL" id="KAG0257386.1"/>
    </source>
</evidence>
<dbReference type="Proteomes" id="UP000726737">
    <property type="component" value="Unassembled WGS sequence"/>
</dbReference>
<dbReference type="InterPro" id="IPR011604">
    <property type="entry name" value="PDDEXK-like_dom_sf"/>
</dbReference>
<evidence type="ECO:0000259" key="24">
    <source>
        <dbReference type="Pfam" id="PF08696"/>
    </source>
</evidence>
<dbReference type="FunFam" id="3.40.50.300:FF:001170">
    <property type="entry name" value="DNA replication helicase Dna2"/>
    <property type="match status" value="1"/>
</dbReference>
<dbReference type="Gene3D" id="3.90.320.10">
    <property type="match status" value="1"/>
</dbReference>
<dbReference type="Pfam" id="PF08696">
    <property type="entry name" value="Dna2"/>
    <property type="match status" value="1"/>
</dbReference>
<feature type="domain" description="DNA2/NAM7 helicase-like C-terminal" evidence="26">
    <location>
        <begin position="1488"/>
        <end position="1722"/>
    </location>
</feature>
<evidence type="ECO:0000256" key="20">
    <source>
        <dbReference type="ARBA" id="ARBA00023242"/>
    </source>
</evidence>
<dbReference type="InterPro" id="IPR047187">
    <property type="entry name" value="SF1_C_Upf1"/>
</dbReference>
<dbReference type="GO" id="GO:0046872">
    <property type="term" value="F:metal ion binding"/>
    <property type="evidence" value="ECO:0007669"/>
    <property type="project" value="UniProtKB-KW"/>
</dbReference>
<evidence type="ECO:0000256" key="21">
    <source>
        <dbReference type="ARBA" id="ARBA00023268"/>
    </source>
</evidence>
<dbReference type="GO" id="GO:0006281">
    <property type="term" value="P:DNA repair"/>
    <property type="evidence" value="ECO:0007669"/>
    <property type="project" value="UniProtKB-KW"/>
</dbReference>
<dbReference type="InterPro" id="IPR014808">
    <property type="entry name" value="DNA_replication_fac_Dna2_N"/>
</dbReference>
<comment type="caution">
    <text evidence="27">The sequence shown here is derived from an EMBL/GenBank/DDBJ whole genome shotgun (WGS) entry which is preliminary data.</text>
</comment>
<dbReference type="InterPro" id="IPR041679">
    <property type="entry name" value="DNA2/NAM7-like_C"/>
</dbReference>
<feature type="region of interest" description="Disordered" evidence="23">
    <location>
        <begin position="1"/>
        <end position="305"/>
    </location>
</feature>
<evidence type="ECO:0000256" key="2">
    <source>
        <dbReference type="ARBA" id="ARBA00004123"/>
    </source>
</evidence>
<feature type="compositionally biased region" description="Low complexity" evidence="23">
    <location>
        <begin position="10"/>
        <end position="27"/>
    </location>
</feature>
<evidence type="ECO:0000256" key="13">
    <source>
        <dbReference type="ARBA" id="ARBA00022801"/>
    </source>
</evidence>
<dbReference type="Pfam" id="PF13087">
    <property type="entry name" value="AAA_12"/>
    <property type="match status" value="1"/>
</dbReference>
<dbReference type="InterPro" id="IPR050534">
    <property type="entry name" value="Coronavir_polyprotein_1ab"/>
</dbReference>
<dbReference type="OrthoDB" id="6513042at2759"/>
<proteinExistence type="inferred from homology"/>
<dbReference type="InterPro" id="IPR026851">
    <property type="entry name" value="Dna2/JHS1_DEXXQ-box"/>
</dbReference>
<dbReference type="GO" id="GO:0004519">
    <property type="term" value="F:endonuclease activity"/>
    <property type="evidence" value="ECO:0007669"/>
    <property type="project" value="UniProtKB-KW"/>
</dbReference>
<evidence type="ECO:0000256" key="11">
    <source>
        <dbReference type="ARBA" id="ARBA00022759"/>
    </source>
</evidence>
<evidence type="ECO:0000256" key="4">
    <source>
        <dbReference type="ARBA" id="ARBA00012551"/>
    </source>
</evidence>
<evidence type="ECO:0000256" key="12">
    <source>
        <dbReference type="ARBA" id="ARBA00022763"/>
    </source>
</evidence>
<dbReference type="GO" id="GO:0016787">
    <property type="term" value="F:hydrolase activity"/>
    <property type="evidence" value="ECO:0007669"/>
    <property type="project" value="UniProtKB-KW"/>
</dbReference>
<dbReference type="CDD" id="cd18041">
    <property type="entry name" value="DEXXQc_DNA2"/>
    <property type="match status" value="1"/>
</dbReference>
<keyword evidence="14" id="KW-0347">Helicase</keyword>
<feature type="region of interest" description="Disordered" evidence="23">
    <location>
        <begin position="376"/>
        <end position="460"/>
    </location>
</feature>
<keyword evidence="6" id="KW-0004">4Fe-4S</keyword>
<keyword evidence="19" id="KW-0234">DNA repair</keyword>
<evidence type="ECO:0000256" key="15">
    <source>
        <dbReference type="ARBA" id="ARBA00022840"/>
    </source>
</evidence>
<dbReference type="GO" id="GO:0006260">
    <property type="term" value="P:DNA replication"/>
    <property type="evidence" value="ECO:0007669"/>
    <property type="project" value="UniProtKB-KW"/>
</dbReference>
<comment type="similarity">
    <text evidence="3">Belongs to the DNA2/NAM7 helicase family.</text>
</comment>
<feature type="domain" description="DNA replication factor Dna2 N-terminal" evidence="24">
    <location>
        <begin position="706"/>
        <end position="914"/>
    </location>
</feature>
<dbReference type="EC" id="3.6.4.12" evidence="4"/>
<evidence type="ECO:0000256" key="1">
    <source>
        <dbReference type="ARBA" id="ARBA00001966"/>
    </source>
</evidence>
<dbReference type="PANTHER" id="PTHR43788">
    <property type="entry name" value="DNA2/NAM7 HELICASE FAMILY MEMBER"/>
    <property type="match status" value="1"/>
</dbReference>
<evidence type="ECO:0000256" key="17">
    <source>
        <dbReference type="ARBA" id="ARBA00023014"/>
    </source>
</evidence>
<evidence type="ECO:0000256" key="10">
    <source>
        <dbReference type="ARBA" id="ARBA00022741"/>
    </source>
</evidence>
<dbReference type="EMBL" id="JAAAJA010000260">
    <property type="protein sequence ID" value="KAG0257386.1"/>
    <property type="molecule type" value="Genomic_DNA"/>
</dbReference>
<feature type="compositionally biased region" description="Low complexity" evidence="23">
    <location>
        <begin position="248"/>
        <end position="261"/>
    </location>
</feature>
<dbReference type="InterPro" id="IPR027417">
    <property type="entry name" value="P-loop_NTPase"/>
</dbReference>
<keyword evidence="28" id="KW-1185">Reference proteome</keyword>
<evidence type="ECO:0000259" key="26">
    <source>
        <dbReference type="Pfam" id="PF13087"/>
    </source>
</evidence>
<dbReference type="GO" id="GO:0051539">
    <property type="term" value="F:4 iron, 4 sulfur cluster binding"/>
    <property type="evidence" value="ECO:0007669"/>
    <property type="project" value="UniProtKB-KW"/>
</dbReference>
<keyword evidence="20" id="KW-0539">Nucleus</keyword>
<accession>A0A9P6U2Y8</accession>
<feature type="compositionally biased region" description="Polar residues" evidence="23">
    <location>
        <begin position="233"/>
        <end position="245"/>
    </location>
</feature>
<evidence type="ECO:0000256" key="9">
    <source>
        <dbReference type="ARBA" id="ARBA00022723"/>
    </source>
</evidence>
<evidence type="ECO:0000256" key="14">
    <source>
        <dbReference type="ARBA" id="ARBA00022806"/>
    </source>
</evidence>
<evidence type="ECO:0000256" key="19">
    <source>
        <dbReference type="ARBA" id="ARBA00023204"/>
    </source>
</evidence>
<keyword evidence="21" id="KW-0511">Multifunctional enzyme</keyword>
<evidence type="ECO:0000256" key="22">
    <source>
        <dbReference type="ARBA" id="ARBA00047995"/>
    </source>
</evidence>
<dbReference type="InterPro" id="IPR041677">
    <property type="entry name" value="DNA2/NAM7_AAA_11"/>
</dbReference>
<dbReference type="Gene3D" id="3.40.50.300">
    <property type="entry name" value="P-loop containing nucleotide triphosphate hydrolases"/>
    <property type="match status" value="3"/>
</dbReference>